<keyword evidence="2 5" id="KW-0812">Transmembrane</keyword>
<evidence type="ECO:0000256" key="1">
    <source>
        <dbReference type="ARBA" id="ARBA00004141"/>
    </source>
</evidence>
<evidence type="ECO:0000256" key="3">
    <source>
        <dbReference type="ARBA" id="ARBA00022989"/>
    </source>
</evidence>
<dbReference type="Gene3D" id="1.20.1280.290">
    <property type="match status" value="1"/>
</dbReference>
<keyword evidence="4 5" id="KW-0472">Membrane</keyword>
<dbReference type="Pfam" id="PF04193">
    <property type="entry name" value="PQ-loop"/>
    <property type="match status" value="1"/>
</dbReference>
<accession>A0A4R8A9K3</accession>
<keyword evidence="7" id="KW-1185">Reference proteome</keyword>
<feature type="transmembrane region" description="Helical" evidence="5">
    <location>
        <begin position="32"/>
        <end position="51"/>
    </location>
</feature>
<name>A0A4R8A9K3_9FIRM</name>
<dbReference type="GO" id="GO:0051119">
    <property type="term" value="F:sugar transmembrane transporter activity"/>
    <property type="evidence" value="ECO:0007669"/>
    <property type="project" value="InterPro"/>
</dbReference>
<proteinExistence type="predicted"/>
<reference evidence="6 7" key="1">
    <citation type="submission" date="2019-03" db="EMBL/GenBank/DDBJ databases">
        <title>Genomic Encyclopedia of Type Strains, Phase IV (KMG-IV): sequencing the most valuable type-strain genomes for metagenomic binning, comparative biology and taxonomic classification.</title>
        <authorList>
            <person name="Goeker M."/>
        </authorList>
    </citation>
    <scope>NUCLEOTIDE SEQUENCE [LARGE SCALE GENOMIC DNA]</scope>
    <source>
        <strain evidence="6 7">DSM 28867</strain>
    </source>
</reference>
<protein>
    <submittedName>
        <fullName evidence="6">MtN3 and saliva related transmembrane protein</fullName>
    </submittedName>
</protein>
<sequence>MVGYIAATLTTISFIPQVIQVVKTKDTSSISLGMYTLFVVGVAMWLVYGLVIGDLPMIISNAITTVLSSIILGYKINAVRQNKK</sequence>
<dbReference type="EMBL" id="SODD01000001">
    <property type="protein sequence ID" value="TDW26391.1"/>
    <property type="molecule type" value="Genomic_DNA"/>
</dbReference>
<dbReference type="RefSeq" id="WP_134167383.1">
    <property type="nucleotide sequence ID" value="NZ_SODD01000001.1"/>
</dbReference>
<dbReference type="GO" id="GO:0016020">
    <property type="term" value="C:membrane"/>
    <property type="evidence" value="ECO:0007669"/>
    <property type="project" value="UniProtKB-SubCell"/>
</dbReference>
<evidence type="ECO:0000256" key="5">
    <source>
        <dbReference type="SAM" id="Phobius"/>
    </source>
</evidence>
<organism evidence="6 7">
    <name type="scientific">Breznakia blatticola</name>
    <dbReference type="NCBI Taxonomy" id="1754012"/>
    <lineage>
        <taxon>Bacteria</taxon>
        <taxon>Bacillati</taxon>
        <taxon>Bacillota</taxon>
        <taxon>Erysipelotrichia</taxon>
        <taxon>Erysipelotrichales</taxon>
        <taxon>Erysipelotrichaceae</taxon>
        <taxon>Breznakia</taxon>
    </lineage>
</organism>
<evidence type="ECO:0000313" key="6">
    <source>
        <dbReference type="EMBL" id="TDW26391.1"/>
    </source>
</evidence>
<comment type="caution">
    <text evidence="6">The sequence shown here is derived from an EMBL/GenBank/DDBJ whole genome shotgun (WGS) entry which is preliminary data.</text>
</comment>
<evidence type="ECO:0000256" key="4">
    <source>
        <dbReference type="ARBA" id="ARBA00023136"/>
    </source>
</evidence>
<comment type="subcellular location">
    <subcellularLocation>
        <location evidence="1">Membrane</location>
        <topology evidence="1">Multi-pass membrane protein</topology>
    </subcellularLocation>
</comment>
<evidence type="ECO:0000313" key="7">
    <source>
        <dbReference type="Proteomes" id="UP000294743"/>
    </source>
</evidence>
<dbReference type="Proteomes" id="UP000294743">
    <property type="component" value="Unassembled WGS sequence"/>
</dbReference>
<dbReference type="AlphaFoldDB" id="A0A4R8A9K3"/>
<dbReference type="OrthoDB" id="9814012at2"/>
<dbReference type="InterPro" id="IPR006603">
    <property type="entry name" value="PQ-loop_rpt"/>
</dbReference>
<feature type="transmembrane region" description="Helical" evidence="5">
    <location>
        <begin position="57"/>
        <end position="74"/>
    </location>
</feature>
<dbReference type="NCBIfam" id="NF037968">
    <property type="entry name" value="SemiSWEET_2"/>
    <property type="match status" value="1"/>
</dbReference>
<dbReference type="InterPro" id="IPR047662">
    <property type="entry name" value="SemiSWEET"/>
</dbReference>
<gene>
    <name evidence="6" type="ORF">EDD63_101106</name>
</gene>
<keyword evidence="3 5" id="KW-1133">Transmembrane helix</keyword>
<evidence type="ECO:0000256" key="2">
    <source>
        <dbReference type="ARBA" id="ARBA00022692"/>
    </source>
</evidence>